<dbReference type="Gene3D" id="3.90.550.10">
    <property type="entry name" value="Spore Coat Polysaccharide Biosynthesis Protein SpsA, Chain A"/>
    <property type="match status" value="1"/>
</dbReference>
<evidence type="ECO:0000313" key="6">
    <source>
        <dbReference type="Proteomes" id="UP000283616"/>
    </source>
</evidence>
<dbReference type="RefSeq" id="WP_118417701.1">
    <property type="nucleotide sequence ID" value="NZ_JBLHBM010000003.1"/>
</dbReference>
<dbReference type="SUPFAM" id="SSF53448">
    <property type="entry name" value="Nucleotide-diphospho-sugar transferases"/>
    <property type="match status" value="1"/>
</dbReference>
<evidence type="ECO:0000313" key="5">
    <source>
        <dbReference type="EMBL" id="RHL57471.1"/>
    </source>
</evidence>
<keyword evidence="3 5" id="KW-0808">Transferase</keyword>
<feature type="domain" description="Glycosyltransferase 2-like" evidence="4">
    <location>
        <begin position="5"/>
        <end position="168"/>
    </location>
</feature>
<dbReference type="PANTHER" id="PTHR43685">
    <property type="entry name" value="GLYCOSYLTRANSFERASE"/>
    <property type="match status" value="1"/>
</dbReference>
<gene>
    <name evidence="5" type="ORF">DW011_14330</name>
</gene>
<dbReference type="InterPro" id="IPR001173">
    <property type="entry name" value="Glyco_trans_2-like"/>
</dbReference>
<sequence>MSEFSVLISIYRKENPTWFREALDSIFAQTLQPVEIVLVEDGPLTPELYAVIDEYQQEYPIFNIVKNKTNLGLGLALRNGVEAATTDILVRMDTDDIIPEYRFEHQLKKIEEGYDVVSCWAQLFMDNFNNVIAVKTRPEHHDDIVKLAHKRSPICHAGTVFRKSALMKAGNYQHYKLYEDYHLVARLIMSGAKFYNVQEILYYVRVTPEQMNRRSGIDYLKTELSFFKEFKKMGFFSTKDYLLNSTIRIVIRLMPRGIKKKVLMKVWNHKN</sequence>
<dbReference type="EMBL" id="QROV01000016">
    <property type="protein sequence ID" value="RHL57471.1"/>
    <property type="molecule type" value="Genomic_DNA"/>
</dbReference>
<dbReference type="Pfam" id="PF00535">
    <property type="entry name" value="Glycos_transf_2"/>
    <property type="match status" value="1"/>
</dbReference>
<accession>A0A415LYZ2</accession>
<reference evidence="5 6" key="1">
    <citation type="submission" date="2018-08" db="EMBL/GenBank/DDBJ databases">
        <title>A genome reference for cultivated species of the human gut microbiota.</title>
        <authorList>
            <person name="Zou Y."/>
            <person name="Xue W."/>
            <person name="Luo G."/>
        </authorList>
    </citation>
    <scope>NUCLEOTIDE SEQUENCE [LARGE SCALE GENOMIC DNA]</scope>
    <source>
        <strain evidence="5 6">AF37-12</strain>
    </source>
</reference>
<dbReference type="GO" id="GO:0016757">
    <property type="term" value="F:glycosyltransferase activity"/>
    <property type="evidence" value="ECO:0007669"/>
    <property type="project" value="UniProtKB-KW"/>
</dbReference>
<evidence type="ECO:0000259" key="4">
    <source>
        <dbReference type="Pfam" id="PF00535"/>
    </source>
</evidence>
<comment type="caution">
    <text evidence="5">The sequence shown here is derived from an EMBL/GenBank/DDBJ whole genome shotgun (WGS) entry which is preliminary data.</text>
</comment>
<evidence type="ECO:0000256" key="1">
    <source>
        <dbReference type="ARBA" id="ARBA00006739"/>
    </source>
</evidence>
<dbReference type="InterPro" id="IPR029044">
    <property type="entry name" value="Nucleotide-diphossugar_trans"/>
</dbReference>
<protein>
    <submittedName>
        <fullName evidence="5">Glycosyltransferase</fullName>
    </submittedName>
</protein>
<comment type="similarity">
    <text evidence="1">Belongs to the glycosyltransferase 2 family.</text>
</comment>
<organism evidence="5 6">
    <name type="scientific">Bacteroides thetaiotaomicron</name>
    <dbReference type="NCBI Taxonomy" id="818"/>
    <lineage>
        <taxon>Bacteria</taxon>
        <taxon>Pseudomonadati</taxon>
        <taxon>Bacteroidota</taxon>
        <taxon>Bacteroidia</taxon>
        <taxon>Bacteroidales</taxon>
        <taxon>Bacteroidaceae</taxon>
        <taxon>Bacteroides</taxon>
    </lineage>
</organism>
<dbReference type="Proteomes" id="UP000283616">
    <property type="component" value="Unassembled WGS sequence"/>
</dbReference>
<dbReference type="AlphaFoldDB" id="A0A415LYZ2"/>
<dbReference type="PANTHER" id="PTHR43685:SF5">
    <property type="entry name" value="GLYCOSYLTRANSFERASE EPSE-RELATED"/>
    <property type="match status" value="1"/>
</dbReference>
<proteinExistence type="inferred from homology"/>
<evidence type="ECO:0000256" key="2">
    <source>
        <dbReference type="ARBA" id="ARBA00022676"/>
    </source>
</evidence>
<evidence type="ECO:0000256" key="3">
    <source>
        <dbReference type="ARBA" id="ARBA00022679"/>
    </source>
</evidence>
<keyword evidence="2" id="KW-0328">Glycosyltransferase</keyword>
<name>A0A415LYZ2_BACT4</name>
<dbReference type="InterPro" id="IPR050834">
    <property type="entry name" value="Glycosyltransf_2"/>
</dbReference>